<reference evidence="2" key="1">
    <citation type="journal article" date="2019" name="Int. J. Syst. Evol. Microbiol.">
        <title>The Global Catalogue of Microorganisms (GCM) 10K type strain sequencing project: providing services to taxonomists for standard genome sequencing and annotation.</title>
        <authorList>
            <consortium name="The Broad Institute Genomics Platform"/>
            <consortium name="The Broad Institute Genome Sequencing Center for Infectious Disease"/>
            <person name="Wu L."/>
            <person name="Ma J."/>
        </authorList>
    </citation>
    <scope>NUCLEOTIDE SEQUENCE [LARGE SCALE GENOMIC DNA]</scope>
    <source>
        <strain evidence="2">KACC 14058</strain>
    </source>
</reference>
<evidence type="ECO:0000313" key="1">
    <source>
        <dbReference type="EMBL" id="MFC4388541.1"/>
    </source>
</evidence>
<dbReference type="Proteomes" id="UP001595880">
    <property type="component" value="Unassembled WGS sequence"/>
</dbReference>
<evidence type="ECO:0000313" key="2">
    <source>
        <dbReference type="Proteomes" id="UP001595880"/>
    </source>
</evidence>
<gene>
    <name evidence="1" type="ORF">ACFOZ1_12120</name>
</gene>
<dbReference type="EMBL" id="JBHSDV010000003">
    <property type="protein sequence ID" value="MFC4388541.1"/>
    <property type="molecule type" value="Genomic_DNA"/>
</dbReference>
<evidence type="ECO:0008006" key="3">
    <source>
        <dbReference type="Google" id="ProtNLM"/>
    </source>
</evidence>
<keyword evidence="2" id="KW-1185">Reference proteome</keyword>
<comment type="caution">
    <text evidence="1">The sequence shown here is derived from an EMBL/GenBank/DDBJ whole genome shotgun (WGS) entry which is preliminary data.</text>
</comment>
<proteinExistence type="predicted"/>
<name>A0ABV8VZW5_9BACI</name>
<sequence>MEVLVSMTIFLSSILTLIPVLHQIQLENRKLEERTIVAQYLYQSLQLYPNFHLLDNLETSKGEVILSFHPNPKYIEGCAEWTNVKNIQEQFCLYFTN</sequence>
<accession>A0ABV8VZW5</accession>
<organism evidence="1 2">
    <name type="scientific">Gracilibacillus marinus</name>
    <dbReference type="NCBI Taxonomy" id="630535"/>
    <lineage>
        <taxon>Bacteria</taxon>
        <taxon>Bacillati</taxon>
        <taxon>Bacillota</taxon>
        <taxon>Bacilli</taxon>
        <taxon>Bacillales</taxon>
        <taxon>Bacillaceae</taxon>
        <taxon>Gracilibacillus</taxon>
    </lineage>
</organism>
<protein>
    <recommendedName>
        <fullName evidence="3">Type II secretion system protein</fullName>
    </recommendedName>
</protein>
<dbReference type="RefSeq" id="WP_390199625.1">
    <property type="nucleotide sequence ID" value="NZ_JBHSDV010000003.1"/>
</dbReference>